<keyword evidence="1" id="KW-0472">Membrane</keyword>
<dbReference type="EMBL" id="JAODUO010001788">
    <property type="protein sequence ID" value="KAK2158534.1"/>
    <property type="molecule type" value="Genomic_DNA"/>
</dbReference>
<name>A0AAD9JSV1_RIDPI</name>
<organism evidence="2 3">
    <name type="scientific">Ridgeia piscesae</name>
    <name type="common">Tubeworm</name>
    <dbReference type="NCBI Taxonomy" id="27915"/>
    <lineage>
        <taxon>Eukaryota</taxon>
        <taxon>Metazoa</taxon>
        <taxon>Spiralia</taxon>
        <taxon>Lophotrochozoa</taxon>
        <taxon>Annelida</taxon>
        <taxon>Polychaeta</taxon>
        <taxon>Sedentaria</taxon>
        <taxon>Canalipalpata</taxon>
        <taxon>Sabellida</taxon>
        <taxon>Siboglinidae</taxon>
        <taxon>Ridgeia</taxon>
    </lineage>
</organism>
<evidence type="ECO:0000313" key="3">
    <source>
        <dbReference type="Proteomes" id="UP001209878"/>
    </source>
</evidence>
<keyword evidence="3" id="KW-1185">Reference proteome</keyword>
<accession>A0AAD9JSV1</accession>
<evidence type="ECO:0000313" key="2">
    <source>
        <dbReference type="EMBL" id="KAK2158534.1"/>
    </source>
</evidence>
<keyword evidence="1" id="KW-1133">Transmembrane helix</keyword>
<dbReference type="AlphaFoldDB" id="A0AAD9JSV1"/>
<feature type="transmembrane region" description="Helical" evidence="1">
    <location>
        <begin position="20"/>
        <end position="41"/>
    </location>
</feature>
<gene>
    <name evidence="2" type="ORF">NP493_1788g00016</name>
</gene>
<keyword evidence="1" id="KW-0812">Transmembrane</keyword>
<proteinExistence type="predicted"/>
<sequence length="169" mass="18690">MRSPASQKRKHDIVTAKLKFAGLFTFVVGLLTLIVGVVLLATFARSMTPRHYYGTERAMVYAGMSAIVVGVMFIVVSIVVCVVSHFRTRRRKADTDESRGIRVEDYVPGTDVTFDQDDGDLIYKPRHGSAPLAMSTPMAMSPAPSMSIAPPPYDIEIQCHPVEFQRTVI</sequence>
<dbReference type="Proteomes" id="UP001209878">
    <property type="component" value="Unassembled WGS sequence"/>
</dbReference>
<evidence type="ECO:0000256" key="1">
    <source>
        <dbReference type="SAM" id="Phobius"/>
    </source>
</evidence>
<comment type="caution">
    <text evidence="2">The sequence shown here is derived from an EMBL/GenBank/DDBJ whole genome shotgun (WGS) entry which is preliminary data.</text>
</comment>
<reference evidence="2" key="1">
    <citation type="journal article" date="2023" name="Mol. Biol. Evol.">
        <title>Third-Generation Sequencing Reveals the Adaptive Role of the Epigenome in Three Deep-Sea Polychaetes.</title>
        <authorList>
            <person name="Perez M."/>
            <person name="Aroh O."/>
            <person name="Sun Y."/>
            <person name="Lan Y."/>
            <person name="Juniper S.K."/>
            <person name="Young C.R."/>
            <person name="Angers B."/>
            <person name="Qian P.Y."/>
        </authorList>
    </citation>
    <scope>NUCLEOTIDE SEQUENCE</scope>
    <source>
        <strain evidence="2">R07B-5</strain>
    </source>
</reference>
<feature type="transmembrane region" description="Helical" evidence="1">
    <location>
        <begin position="61"/>
        <end position="83"/>
    </location>
</feature>
<protein>
    <submittedName>
        <fullName evidence="2">Uncharacterized protein</fullName>
    </submittedName>
</protein>